<reference evidence="7" key="1">
    <citation type="submission" date="2025-08" db="UniProtKB">
        <authorList>
            <consortium name="RefSeq"/>
        </authorList>
    </citation>
    <scope>IDENTIFICATION</scope>
    <source>
        <tissue evidence="7">Gonads</tissue>
    </source>
</reference>
<dbReference type="Proteomes" id="UP000085678">
    <property type="component" value="Unplaced"/>
</dbReference>
<dbReference type="PROSITE" id="PS50228">
    <property type="entry name" value="SUEL_LECTIN"/>
    <property type="match status" value="3"/>
</dbReference>
<dbReference type="RefSeq" id="XP_013382486.1">
    <property type="nucleotide sequence ID" value="XM_013527032.1"/>
</dbReference>
<evidence type="ECO:0000256" key="3">
    <source>
        <dbReference type="SAM" id="MobiDB-lite"/>
    </source>
</evidence>
<evidence type="ECO:0000256" key="4">
    <source>
        <dbReference type="SAM" id="Phobius"/>
    </source>
</evidence>
<dbReference type="InterPro" id="IPR043159">
    <property type="entry name" value="Lectin_gal-bd_sf"/>
</dbReference>
<dbReference type="Gene3D" id="2.60.120.740">
    <property type="match status" value="4"/>
</dbReference>
<accession>A0A1S3HAK5</accession>
<dbReference type="AlphaFoldDB" id="A0A1S3HAK5"/>
<dbReference type="GO" id="GO:0030246">
    <property type="term" value="F:carbohydrate binding"/>
    <property type="evidence" value="ECO:0007669"/>
    <property type="project" value="UniProtKB-KW"/>
</dbReference>
<feature type="domain" description="SUEL-type lectin" evidence="5">
    <location>
        <begin position="157"/>
        <end position="288"/>
    </location>
</feature>
<dbReference type="FunFam" id="2.60.120.740:FF:000003">
    <property type="entry name" value="Protein eva-1 homolog C"/>
    <property type="match status" value="2"/>
</dbReference>
<keyword evidence="4" id="KW-1133">Transmembrane helix</keyword>
<gene>
    <name evidence="7" type="primary">LOC106153192</name>
</gene>
<sequence length="679" mass="76055">MSTSDSVMALSMHVKRTVCVLVFLTLQCVAFVNSRDLLTSTLVTFEEFVCDYNYLDVTCPKETAISIQFAHYGRQVPNSEMCPPRAKLSDFYGNSRADTNCLATSSLEVLLDVCENKRHCFLHATTTTFGKDPCPGTSKYLEVAYKCVPKEFRSKVACENQQMHLRCQKSTRIFVYKAMFGRFSQGHSECPSTGIGDTECQSEAALDQVVKRCHGRRHCAMTANTRNFGEPCSPGTYKYLIVVYTCMQVLLDVCENKRHCFLHATTTTFGKDPCPGTSKYLEVAYKCVPKEFRSKVACENQQMHLRCQKSTRIFVYKAMFGRFSQGHSECPSTGIGDTECQSEAALDQVVKRCHGRRHCAMTANTRNFGEPCSPGTYKYLIVVYTCVPKRVMKKGFNIESLFTTPSTTVTSTTIPTTKIRHDNHGGRGGKNNGRGRSPDSSHPVDPTSNPRDEDYFYEGGGNSGPELSGENNENEQRGRHNSGYDLNNGKSPSGSADKLPAYVNTKFQHVLFTESPSREKATPKASEPATTSSPNMSTFTICINYTEGIHIAESKTRGDRDHIGFVVDWINTKQYLDSNQEKLILYLVVSLCIGLILVLLAIIVRLSYVHRKHKRVKLDISEPVANHRLTPSRDLNFDLYSNYDNFDVGLDPGPVRFHGRNTLRGDDEPGERSLNNYYG</sequence>
<feature type="domain" description="SUEL-type lectin" evidence="5">
    <location>
        <begin position="49"/>
        <end position="148"/>
    </location>
</feature>
<dbReference type="Pfam" id="PF02140">
    <property type="entry name" value="SUEL_Lectin"/>
    <property type="match status" value="4"/>
</dbReference>
<evidence type="ECO:0000256" key="2">
    <source>
        <dbReference type="ARBA" id="ARBA00022737"/>
    </source>
</evidence>
<feature type="region of interest" description="Disordered" evidence="3">
    <location>
        <begin position="407"/>
        <end position="499"/>
    </location>
</feature>
<evidence type="ECO:0000313" key="6">
    <source>
        <dbReference type="Proteomes" id="UP000085678"/>
    </source>
</evidence>
<keyword evidence="2" id="KW-0677">Repeat</keyword>
<evidence type="ECO:0000256" key="1">
    <source>
        <dbReference type="ARBA" id="ARBA00022734"/>
    </source>
</evidence>
<dbReference type="GeneID" id="106153192"/>
<organism evidence="6 7">
    <name type="scientific">Lingula anatina</name>
    <name type="common">Brachiopod</name>
    <name type="synonym">Lingula unguis</name>
    <dbReference type="NCBI Taxonomy" id="7574"/>
    <lineage>
        <taxon>Eukaryota</taxon>
        <taxon>Metazoa</taxon>
        <taxon>Spiralia</taxon>
        <taxon>Lophotrochozoa</taxon>
        <taxon>Brachiopoda</taxon>
        <taxon>Linguliformea</taxon>
        <taxon>Lingulata</taxon>
        <taxon>Lingulida</taxon>
        <taxon>Linguloidea</taxon>
        <taxon>Lingulidae</taxon>
        <taxon>Lingula</taxon>
    </lineage>
</organism>
<name>A0A1S3HAK5_LINAN</name>
<dbReference type="STRING" id="7574.A0A1S3HAK5"/>
<feature type="region of interest" description="Disordered" evidence="3">
    <location>
        <begin position="513"/>
        <end position="533"/>
    </location>
</feature>
<dbReference type="CDD" id="cd22829">
    <property type="entry name" value="Gal_Rha_Lectin_EVA1_EVA1C_rpt2"/>
    <property type="match status" value="2"/>
</dbReference>
<dbReference type="InterPro" id="IPR000922">
    <property type="entry name" value="Lectin_gal-bd_dom"/>
</dbReference>
<feature type="domain" description="SUEL-type lectin" evidence="5">
    <location>
        <begin position="297"/>
        <end position="387"/>
    </location>
</feature>
<proteinExistence type="predicted"/>
<dbReference type="CDD" id="cd22828">
    <property type="entry name" value="Gal_Rha_Lectin_EVA1_EVA1C_rpt1"/>
    <property type="match status" value="1"/>
</dbReference>
<keyword evidence="1" id="KW-0430">Lectin</keyword>
<feature type="transmembrane region" description="Helical" evidence="4">
    <location>
        <begin position="583"/>
        <end position="608"/>
    </location>
</feature>
<dbReference type="InParanoid" id="A0A1S3HAK5"/>
<dbReference type="KEGG" id="lak:106153192"/>
<feature type="compositionally biased region" description="Polar residues" evidence="3">
    <location>
        <begin position="484"/>
        <end position="494"/>
    </location>
</feature>
<evidence type="ECO:0000259" key="5">
    <source>
        <dbReference type="PROSITE" id="PS50228"/>
    </source>
</evidence>
<feature type="compositionally biased region" description="Low complexity" evidence="3">
    <location>
        <begin position="407"/>
        <end position="417"/>
    </location>
</feature>
<keyword evidence="6" id="KW-1185">Reference proteome</keyword>
<dbReference type="OrthoDB" id="5970528at2759"/>
<keyword evidence="4" id="KW-0812">Transmembrane</keyword>
<protein>
    <submittedName>
        <fullName evidence="7">Uncharacterized protein LOC106153192</fullName>
    </submittedName>
</protein>
<keyword evidence="4" id="KW-0472">Membrane</keyword>
<evidence type="ECO:0000313" key="7">
    <source>
        <dbReference type="RefSeq" id="XP_013382486.1"/>
    </source>
</evidence>
<dbReference type="PANTHER" id="PTHR46780">
    <property type="entry name" value="PROTEIN EVA-1"/>
    <property type="match status" value="1"/>
</dbReference>